<reference evidence="2" key="2">
    <citation type="journal article" date="2023" name="IMA Fungus">
        <title>Comparative genomic study of the Penicillium genus elucidates a diverse pangenome and 15 lateral gene transfer events.</title>
        <authorList>
            <person name="Petersen C."/>
            <person name="Sorensen T."/>
            <person name="Nielsen M.R."/>
            <person name="Sondergaard T.E."/>
            <person name="Sorensen J.L."/>
            <person name="Fitzpatrick D.A."/>
            <person name="Frisvad J.C."/>
            <person name="Nielsen K.L."/>
        </authorList>
    </citation>
    <scope>NUCLEOTIDE SEQUENCE</scope>
    <source>
        <strain evidence="2">IBT 17660</strain>
    </source>
</reference>
<feature type="non-terminal residue" evidence="2">
    <location>
        <position position="1"/>
    </location>
</feature>
<reference evidence="2" key="1">
    <citation type="submission" date="2022-12" db="EMBL/GenBank/DDBJ databases">
        <authorList>
            <person name="Petersen C."/>
        </authorList>
    </citation>
    <scope>NUCLEOTIDE SEQUENCE</scope>
    <source>
        <strain evidence="2">IBT 17660</strain>
    </source>
</reference>
<sequence length="652" mass="73487">FTFVNAMAELVGVVSSAITFATLAVQVGKSVQTLKGYWDSMRDAPDDLKWLLREVEMFGLIMADVEADLSQNQVPLPLTDSQHVSQSLLFCKEAVERLDALCKDILQDYGSSSRLRRSYQAAKMVLRQRTIEKHVLNLHNVVRLLTLSQQCYARSLLRVQPDLIAEAIKHLEVVSSTTAASKSGAATHDETLILAEKLEGVSKVGNDLARTRNGSCIWLLRAPYWMTSRVLEVSGMKTPFGWDWSLRTYNEVRWNSEFHYYFTQGTVKDLQDLFASGRLSPLFRSQGSGRSLLHYAVCTDRKEDVVEFLLDQGVDPTIEGGFCTLKTPLRLLLEIGKEAASNKLYPLLPVLRPLLRHSQDLVYDNAQETVEGILSEFHGTSEEFMFLQQHCCPTFYQMPRWARTTVAAQIIFDAPNAHYAEEANNTPDLVKTILGKNISEARDFNAICTLPLTAKQTTIVHCIAEKLGASRAFLQISRRRNLSVYKGWQRFSRPADIHSHAKWQAICESWNSLFFYFLRAGVDIHQIVDGKTLFIAFLEGYLASQVSLPEMKPVPWFGQEDFHEGFLAWLKDVKAAGLDLERLGATECCIWKNESIQREFNGGLDRVTGIAYGPLPEDWGIWLSEPSDSFAGDFWALVARPAEIMPGGWPGE</sequence>
<dbReference type="Proteomes" id="UP001147760">
    <property type="component" value="Unassembled WGS sequence"/>
</dbReference>
<accession>A0A9X0BH84</accession>
<keyword evidence="3" id="KW-1185">Reference proteome</keyword>
<dbReference type="InterPro" id="IPR002110">
    <property type="entry name" value="Ankyrin_rpt"/>
</dbReference>
<organism evidence="2 3">
    <name type="scientific">Penicillium desertorum</name>
    <dbReference type="NCBI Taxonomy" id="1303715"/>
    <lineage>
        <taxon>Eukaryota</taxon>
        <taxon>Fungi</taxon>
        <taxon>Dikarya</taxon>
        <taxon>Ascomycota</taxon>
        <taxon>Pezizomycotina</taxon>
        <taxon>Eurotiomycetes</taxon>
        <taxon>Eurotiomycetidae</taxon>
        <taxon>Eurotiales</taxon>
        <taxon>Aspergillaceae</taxon>
        <taxon>Penicillium</taxon>
    </lineage>
</organism>
<evidence type="ECO:0000256" key="1">
    <source>
        <dbReference type="PROSITE-ProRule" id="PRU00023"/>
    </source>
</evidence>
<dbReference type="Gene3D" id="1.25.40.20">
    <property type="entry name" value="Ankyrin repeat-containing domain"/>
    <property type="match status" value="1"/>
</dbReference>
<evidence type="ECO:0008006" key="4">
    <source>
        <dbReference type="Google" id="ProtNLM"/>
    </source>
</evidence>
<gene>
    <name evidence="2" type="ORF">N7530_011010</name>
</gene>
<name>A0A9X0BH84_9EURO</name>
<evidence type="ECO:0000313" key="2">
    <source>
        <dbReference type="EMBL" id="KAJ5459066.1"/>
    </source>
</evidence>
<dbReference type="OrthoDB" id="3200163at2759"/>
<dbReference type="InterPro" id="IPR036770">
    <property type="entry name" value="Ankyrin_rpt-contain_sf"/>
</dbReference>
<proteinExistence type="predicted"/>
<dbReference type="Pfam" id="PF00023">
    <property type="entry name" value="Ank"/>
    <property type="match status" value="1"/>
</dbReference>
<feature type="repeat" description="ANK" evidence="1">
    <location>
        <begin position="288"/>
        <end position="321"/>
    </location>
</feature>
<dbReference type="PROSITE" id="PS50088">
    <property type="entry name" value="ANK_REPEAT"/>
    <property type="match status" value="1"/>
</dbReference>
<dbReference type="EMBL" id="JAPWDO010000008">
    <property type="protein sequence ID" value="KAJ5459066.1"/>
    <property type="molecule type" value="Genomic_DNA"/>
</dbReference>
<protein>
    <recommendedName>
        <fullName evidence="4">NACHT-NTPase and P-loop NTPases N-terminal domain-containing protein</fullName>
    </recommendedName>
</protein>
<evidence type="ECO:0000313" key="3">
    <source>
        <dbReference type="Proteomes" id="UP001147760"/>
    </source>
</evidence>
<dbReference type="AlphaFoldDB" id="A0A9X0BH84"/>
<dbReference type="SMART" id="SM00248">
    <property type="entry name" value="ANK"/>
    <property type="match status" value="1"/>
</dbReference>
<keyword evidence="1" id="KW-0040">ANK repeat</keyword>
<dbReference type="PROSITE" id="PS50297">
    <property type="entry name" value="ANK_REP_REGION"/>
    <property type="match status" value="1"/>
</dbReference>
<comment type="caution">
    <text evidence="2">The sequence shown here is derived from an EMBL/GenBank/DDBJ whole genome shotgun (WGS) entry which is preliminary data.</text>
</comment>